<dbReference type="AlphaFoldDB" id="A0A914CCT5"/>
<proteinExistence type="predicted"/>
<reference evidence="3" key="1">
    <citation type="submission" date="2022-11" db="UniProtKB">
        <authorList>
            <consortium name="WormBaseParasite"/>
        </authorList>
    </citation>
    <scope>IDENTIFICATION</scope>
</reference>
<keyword evidence="1" id="KW-1133">Transmembrane helix</keyword>
<keyword evidence="1" id="KW-0472">Membrane</keyword>
<protein>
    <submittedName>
        <fullName evidence="3">Uncharacterized protein</fullName>
    </submittedName>
</protein>
<evidence type="ECO:0000313" key="3">
    <source>
        <dbReference type="WBParaSite" id="ACRNAN_Path_848.g3266.t1"/>
    </source>
</evidence>
<accession>A0A914CCT5</accession>
<feature type="transmembrane region" description="Helical" evidence="1">
    <location>
        <begin position="50"/>
        <end position="72"/>
    </location>
</feature>
<dbReference type="WBParaSite" id="ACRNAN_Path_848.g3266.t1">
    <property type="protein sequence ID" value="ACRNAN_Path_848.g3266.t1"/>
    <property type="gene ID" value="ACRNAN_Path_848.g3266"/>
</dbReference>
<evidence type="ECO:0000256" key="1">
    <source>
        <dbReference type="SAM" id="Phobius"/>
    </source>
</evidence>
<name>A0A914CCT5_9BILA</name>
<sequence>MNYEETSPQYSPKSTYFPAHTPITIPIRPENNQGSSTEAQEIKEFASKEIIIGSLIYGIVMFFCIAVFVLFFQYL</sequence>
<dbReference type="Proteomes" id="UP000887540">
    <property type="component" value="Unplaced"/>
</dbReference>
<keyword evidence="1" id="KW-0812">Transmembrane</keyword>
<organism evidence="2 3">
    <name type="scientific">Acrobeloides nanus</name>
    <dbReference type="NCBI Taxonomy" id="290746"/>
    <lineage>
        <taxon>Eukaryota</taxon>
        <taxon>Metazoa</taxon>
        <taxon>Ecdysozoa</taxon>
        <taxon>Nematoda</taxon>
        <taxon>Chromadorea</taxon>
        <taxon>Rhabditida</taxon>
        <taxon>Tylenchina</taxon>
        <taxon>Cephalobomorpha</taxon>
        <taxon>Cephaloboidea</taxon>
        <taxon>Cephalobidae</taxon>
        <taxon>Acrobeloides</taxon>
    </lineage>
</organism>
<evidence type="ECO:0000313" key="2">
    <source>
        <dbReference type="Proteomes" id="UP000887540"/>
    </source>
</evidence>
<keyword evidence="2" id="KW-1185">Reference proteome</keyword>